<comment type="similarity">
    <text evidence="1">Belongs to the universal stress protein A family.</text>
</comment>
<dbReference type="InterPro" id="IPR006015">
    <property type="entry name" value="Universal_stress_UspA"/>
</dbReference>
<comment type="caution">
    <text evidence="3">The sequence shown here is derived from an EMBL/GenBank/DDBJ whole genome shotgun (WGS) entry which is preliminary data.</text>
</comment>
<name>A0A0F5JXM3_9BURK</name>
<sequence>MFKHILVPTDGSELSQKAVDAAVQLAATTGGTLTGYACLPEYPVSPFTEVIVEPPMDFHLRCERDAWRHLDKVSSLAASRGVRCNTRISTHASPYLGIIEAAEGEGCDVILMASHGRHGLARMLVGSETQRVLSHTRIPVLIYR</sequence>
<accession>A0A0F5JXM3</accession>
<dbReference type="PANTHER" id="PTHR46268:SF6">
    <property type="entry name" value="UNIVERSAL STRESS PROTEIN UP12"/>
    <property type="match status" value="1"/>
</dbReference>
<dbReference type="PANTHER" id="PTHR46268">
    <property type="entry name" value="STRESS RESPONSE PROTEIN NHAX"/>
    <property type="match status" value="1"/>
</dbReference>
<protein>
    <submittedName>
        <fullName evidence="3">Universal stress protein UspA</fullName>
    </submittedName>
</protein>
<dbReference type="InterPro" id="IPR006016">
    <property type="entry name" value="UspA"/>
</dbReference>
<feature type="domain" description="UspA" evidence="2">
    <location>
        <begin position="1"/>
        <end position="144"/>
    </location>
</feature>
<dbReference type="PATRIC" id="fig|28092.6.peg.3777"/>
<dbReference type="CDD" id="cd00293">
    <property type="entry name" value="USP-like"/>
    <property type="match status" value="1"/>
</dbReference>
<organism evidence="3 4">
    <name type="scientific">Robbsia andropogonis</name>
    <dbReference type="NCBI Taxonomy" id="28092"/>
    <lineage>
        <taxon>Bacteria</taxon>
        <taxon>Pseudomonadati</taxon>
        <taxon>Pseudomonadota</taxon>
        <taxon>Betaproteobacteria</taxon>
        <taxon>Burkholderiales</taxon>
        <taxon>Burkholderiaceae</taxon>
        <taxon>Robbsia</taxon>
    </lineage>
</organism>
<dbReference type="Pfam" id="PF00582">
    <property type="entry name" value="Usp"/>
    <property type="match status" value="1"/>
</dbReference>
<dbReference type="RefSeq" id="WP_024901228.1">
    <property type="nucleotide sequence ID" value="NZ_CADFGU010000002.1"/>
</dbReference>
<evidence type="ECO:0000313" key="4">
    <source>
        <dbReference type="Proteomes" id="UP000033618"/>
    </source>
</evidence>
<gene>
    <name evidence="3" type="ORF">WM40_16025</name>
</gene>
<dbReference type="OrthoDB" id="5295044at2"/>
<evidence type="ECO:0000313" key="3">
    <source>
        <dbReference type="EMBL" id="KKB62616.1"/>
    </source>
</evidence>
<evidence type="ECO:0000259" key="2">
    <source>
        <dbReference type="Pfam" id="PF00582"/>
    </source>
</evidence>
<dbReference type="EMBL" id="LAQU01000017">
    <property type="protein sequence ID" value="KKB62616.1"/>
    <property type="molecule type" value="Genomic_DNA"/>
</dbReference>
<proteinExistence type="inferred from homology"/>
<dbReference type="SUPFAM" id="SSF52402">
    <property type="entry name" value="Adenine nucleotide alpha hydrolases-like"/>
    <property type="match status" value="1"/>
</dbReference>
<keyword evidence="4" id="KW-1185">Reference proteome</keyword>
<dbReference type="STRING" id="28092.WM40_16025"/>
<dbReference type="PRINTS" id="PR01438">
    <property type="entry name" value="UNVRSLSTRESS"/>
</dbReference>
<dbReference type="InterPro" id="IPR014729">
    <property type="entry name" value="Rossmann-like_a/b/a_fold"/>
</dbReference>
<reference evidence="3 4" key="1">
    <citation type="submission" date="2015-03" db="EMBL/GenBank/DDBJ databases">
        <title>Draft Genome Sequence of Burkholderia andropogonis type strain ICMP2807, isolated from Sorghum bicolor.</title>
        <authorList>
            <person name="Lopes-Santos L."/>
            <person name="Castro D.B."/>
            <person name="Ottoboni L.M."/>
            <person name="Park D."/>
            <person name="Weirc B.S."/>
            <person name="Destefano S.A."/>
        </authorList>
    </citation>
    <scope>NUCLEOTIDE SEQUENCE [LARGE SCALE GENOMIC DNA]</scope>
    <source>
        <strain evidence="3 4">ICMP2807</strain>
    </source>
</reference>
<dbReference type="AlphaFoldDB" id="A0A0F5JXM3"/>
<evidence type="ECO:0000256" key="1">
    <source>
        <dbReference type="ARBA" id="ARBA00008791"/>
    </source>
</evidence>
<dbReference type="Gene3D" id="3.40.50.620">
    <property type="entry name" value="HUPs"/>
    <property type="match status" value="1"/>
</dbReference>
<dbReference type="Proteomes" id="UP000033618">
    <property type="component" value="Unassembled WGS sequence"/>
</dbReference>